<proteinExistence type="inferred from homology"/>
<dbReference type="PANTHER" id="PTHR11895">
    <property type="entry name" value="TRANSAMIDASE"/>
    <property type="match status" value="1"/>
</dbReference>
<dbReference type="PANTHER" id="PTHR11895:SF7">
    <property type="entry name" value="GLUTAMYL-TRNA(GLN) AMIDOTRANSFERASE SUBUNIT A, MITOCHONDRIAL"/>
    <property type="match status" value="1"/>
</dbReference>
<dbReference type="InterPro" id="IPR023631">
    <property type="entry name" value="Amidase_dom"/>
</dbReference>
<evidence type="ECO:0000313" key="5">
    <source>
        <dbReference type="Proteomes" id="UP001595799"/>
    </source>
</evidence>
<dbReference type="InterPro" id="IPR000120">
    <property type="entry name" value="Amidase"/>
</dbReference>
<comment type="caution">
    <text evidence="4">The sequence shown here is derived from an EMBL/GenBank/DDBJ whole genome shotgun (WGS) entry which is preliminary data.</text>
</comment>
<evidence type="ECO:0000259" key="3">
    <source>
        <dbReference type="Pfam" id="PF01425"/>
    </source>
</evidence>
<dbReference type="Pfam" id="PF01425">
    <property type="entry name" value="Amidase"/>
    <property type="match status" value="1"/>
</dbReference>
<reference evidence="5" key="1">
    <citation type="journal article" date="2019" name="Int. J. Syst. Evol. Microbiol.">
        <title>The Global Catalogue of Microorganisms (GCM) 10K type strain sequencing project: providing services to taxonomists for standard genome sequencing and annotation.</title>
        <authorList>
            <consortium name="The Broad Institute Genomics Platform"/>
            <consortium name="The Broad Institute Genome Sequencing Center for Infectious Disease"/>
            <person name="Wu L."/>
            <person name="Ma J."/>
        </authorList>
    </citation>
    <scope>NUCLEOTIDE SEQUENCE [LARGE SCALE GENOMIC DNA]</scope>
    <source>
        <strain evidence="5">CECT 8472</strain>
    </source>
</reference>
<dbReference type="Gene3D" id="3.90.1300.10">
    <property type="entry name" value="Amidase signature (AS) domain"/>
    <property type="match status" value="1"/>
</dbReference>
<dbReference type="InterPro" id="IPR036928">
    <property type="entry name" value="AS_sf"/>
</dbReference>
<dbReference type="EMBL" id="JBHSCW010000008">
    <property type="protein sequence ID" value="MFC4352687.1"/>
    <property type="molecule type" value="Genomic_DNA"/>
</dbReference>
<dbReference type="SUPFAM" id="SSF75304">
    <property type="entry name" value="Amidase signature (AS) enzymes"/>
    <property type="match status" value="1"/>
</dbReference>
<evidence type="ECO:0000256" key="2">
    <source>
        <dbReference type="SAM" id="MobiDB-lite"/>
    </source>
</evidence>
<dbReference type="Proteomes" id="UP001595799">
    <property type="component" value="Unassembled WGS sequence"/>
</dbReference>
<evidence type="ECO:0000256" key="1">
    <source>
        <dbReference type="ARBA" id="ARBA00009199"/>
    </source>
</evidence>
<evidence type="ECO:0000313" key="4">
    <source>
        <dbReference type="EMBL" id="MFC4352687.1"/>
    </source>
</evidence>
<protein>
    <submittedName>
        <fullName evidence="4">Amidase</fullName>
    </submittedName>
</protein>
<accession>A0ABV8UN26</accession>
<gene>
    <name evidence="4" type="ORF">ACFOW6_14140</name>
</gene>
<keyword evidence="5" id="KW-1185">Reference proteome</keyword>
<sequence>MAAKNKSIQTRKGQLDAQLDLSAVELRDRMVRGQLKVEEVAQGYLDRIAEREGEVQAWTWLDSDHVLEQAQALDKYRGTGRATGPLHGLPVALKDIIDTRRIPTENGTVIDEGRVPGDDAYVVERLKAAGAIVMGKTVATELAYRQPGKTRNPHNPEHTPGGSSSGSAAAVAAGMVPLAIGTQTDGSVIRPAAYCGVVGFKPSFGAIPRRGILTQSPSLDTVGVFARTLQDAALLGDCLFGHDEADSATEPTPPPRMLKTAQADVPVTPMITFVRPPGWDEADSQTQMAMKELTDLLGQGCFEALLPNVFEEAPTIRERINFAEMAKCYYTYERRGWDQLSEPLRTAMDKGKQIPARDYIAALDWPNVLNAGLAEIFQRCDVLLTPATPTPAPAGLESTGNSVFNGVWTLCGLPVVTIPLLEAENGLPMGVQLIGRKGDDARLLRTARWLALQMTESPELLEAKA</sequence>
<name>A0ABV8UN26_9PROT</name>
<organism evidence="4 5">
    <name type="scientific">Fodinicurvata halophila</name>
    <dbReference type="NCBI Taxonomy" id="1419723"/>
    <lineage>
        <taxon>Bacteria</taxon>
        <taxon>Pseudomonadati</taxon>
        <taxon>Pseudomonadota</taxon>
        <taxon>Alphaproteobacteria</taxon>
        <taxon>Rhodospirillales</taxon>
        <taxon>Rhodovibrionaceae</taxon>
        <taxon>Fodinicurvata</taxon>
    </lineage>
</organism>
<dbReference type="RefSeq" id="WP_382423047.1">
    <property type="nucleotide sequence ID" value="NZ_JBHSCW010000008.1"/>
</dbReference>
<feature type="region of interest" description="Disordered" evidence="2">
    <location>
        <begin position="145"/>
        <end position="168"/>
    </location>
</feature>
<feature type="domain" description="Amidase" evidence="3">
    <location>
        <begin position="39"/>
        <end position="444"/>
    </location>
</feature>
<comment type="similarity">
    <text evidence="1">Belongs to the amidase family.</text>
</comment>